<protein>
    <submittedName>
        <fullName evidence="1">Uncharacterized protein</fullName>
    </submittedName>
</protein>
<sequence length="128" mass="14902">MTALPSECIREEGAPLPIVISRCILLGIAWHWNDQFHGTSIQLFLKKYWKTCPHSFSAQTLRWMPRPMQDFFRNRKSSFVTISWSDAQAQARRPDYASLLDFRPRNDDVSNHLSSNPLARQQFYCIAA</sequence>
<keyword evidence="2" id="KW-1185">Reference proteome</keyword>
<dbReference type="EMBL" id="KQ092661">
    <property type="protein sequence ID" value="KMS94541.1"/>
    <property type="molecule type" value="Genomic_DNA"/>
</dbReference>
<gene>
    <name evidence="1" type="ORF">BVRB_020380</name>
</gene>
<name>A0A0J8B0P1_BETVV</name>
<dbReference type="Gramene" id="KMS94541">
    <property type="protein sequence ID" value="KMS94541"/>
    <property type="gene ID" value="BVRB_020380"/>
</dbReference>
<organism evidence="1 2">
    <name type="scientific">Beta vulgaris subsp. vulgaris</name>
    <name type="common">Beet</name>
    <dbReference type="NCBI Taxonomy" id="3555"/>
    <lineage>
        <taxon>Eukaryota</taxon>
        <taxon>Viridiplantae</taxon>
        <taxon>Streptophyta</taxon>
        <taxon>Embryophyta</taxon>
        <taxon>Tracheophyta</taxon>
        <taxon>Spermatophyta</taxon>
        <taxon>Magnoliopsida</taxon>
        <taxon>eudicotyledons</taxon>
        <taxon>Gunneridae</taxon>
        <taxon>Pentapetalae</taxon>
        <taxon>Caryophyllales</taxon>
        <taxon>Chenopodiaceae</taxon>
        <taxon>Betoideae</taxon>
        <taxon>Beta</taxon>
    </lineage>
</organism>
<dbReference type="AlphaFoldDB" id="A0A0J8B0P1"/>
<feature type="non-terminal residue" evidence="1">
    <location>
        <position position="128"/>
    </location>
</feature>
<dbReference type="OrthoDB" id="9982951at2759"/>
<proteinExistence type="predicted"/>
<evidence type="ECO:0000313" key="1">
    <source>
        <dbReference type="EMBL" id="KMS94541.1"/>
    </source>
</evidence>
<accession>A0A0J8B0P1</accession>
<dbReference type="Proteomes" id="UP000035740">
    <property type="component" value="Unassembled WGS sequence"/>
</dbReference>
<evidence type="ECO:0000313" key="2">
    <source>
        <dbReference type="Proteomes" id="UP000035740"/>
    </source>
</evidence>
<reference evidence="1 2" key="1">
    <citation type="journal article" date="2014" name="Nature">
        <title>The genome of the recently domesticated crop plant sugar beet (Beta vulgaris).</title>
        <authorList>
            <person name="Dohm J.C."/>
            <person name="Minoche A.E."/>
            <person name="Holtgrawe D."/>
            <person name="Capella-Gutierrez S."/>
            <person name="Zakrzewski F."/>
            <person name="Tafer H."/>
            <person name="Rupp O."/>
            <person name="Sorensen T.R."/>
            <person name="Stracke R."/>
            <person name="Reinhardt R."/>
            <person name="Goesmann A."/>
            <person name="Kraft T."/>
            <person name="Schulz B."/>
            <person name="Stadler P.F."/>
            <person name="Schmidt T."/>
            <person name="Gabaldon T."/>
            <person name="Lehrach H."/>
            <person name="Weisshaar B."/>
            <person name="Himmelbauer H."/>
        </authorList>
    </citation>
    <scope>NUCLEOTIDE SEQUENCE [LARGE SCALE GENOMIC DNA]</scope>
    <source>
        <tissue evidence="1">Taproot</tissue>
    </source>
</reference>